<dbReference type="InterPro" id="IPR004155">
    <property type="entry name" value="PBS_lyase_HEAT"/>
</dbReference>
<dbReference type="InterPro" id="IPR016024">
    <property type="entry name" value="ARM-type_fold"/>
</dbReference>
<protein>
    <recommendedName>
        <fullName evidence="4">HEAT repeat domain-containing protein</fullName>
    </recommendedName>
</protein>
<dbReference type="InterPro" id="IPR011989">
    <property type="entry name" value="ARM-like"/>
</dbReference>
<dbReference type="Gene3D" id="1.25.10.10">
    <property type="entry name" value="Leucine-rich Repeat Variant"/>
    <property type="match status" value="2"/>
</dbReference>
<organism evidence="2 3">
    <name type="scientific">Lujinxingia litoralis</name>
    <dbReference type="NCBI Taxonomy" id="2211119"/>
    <lineage>
        <taxon>Bacteria</taxon>
        <taxon>Deltaproteobacteria</taxon>
        <taxon>Bradymonadales</taxon>
        <taxon>Lujinxingiaceae</taxon>
        <taxon>Lujinxingia</taxon>
    </lineage>
</organism>
<reference evidence="2 3" key="1">
    <citation type="submission" date="2018-05" db="EMBL/GenBank/DDBJ databases">
        <title>Lujinxingia marina gen. nov. sp. nov., a new facultative anaerobic member of the class Deltaproteobacteria, and proposal of Lujinxingaceae fam. nov.</title>
        <authorList>
            <person name="Li C.-M."/>
        </authorList>
    </citation>
    <scope>NUCLEOTIDE SEQUENCE [LARGE SCALE GENOMIC DNA]</scope>
    <source>
        <strain evidence="2 3">B210</strain>
    </source>
</reference>
<sequence>MIARLAHISNSQARHREFARILHNQEGSEAERRALCLASLDDPYPPVRQEAAHALGDLMSPEVVELLAYWAGAQSPPPQTLASLQLADVALDWASPRARVGTLAALRRAPLPQRSAEVAADLLDDPHADVRYQALVTLYRVAPGHPALNQHLEALLHDPDSELAVTAAQILVDQARADALPALVQTWTNARRDRRLALGVAIAELIGSAGLDPAELPPHTRDTLITELSDALRTEAWLSQAARALALLDGQRASDALHTVIERWFAHPLLKLDAAAALVDLGDARGADHIARMLSSRRKDARGYALRLVGAKKIARHFDHLVKLATSDDYHADTALLALADYASAEARQVLETLAQTHPDPELRELASEGLRLGQSPEPIAPQPAARSVDGAP</sequence>
<feature type="region of interest" description="Disordered" evidence="1">
    <location>
        <begin position="367"/>
        <end position="393"/>
    </location>
</feature>
<evidence type="ECO:0000313" key="2">
    <source>
        <dbReference type="EMBL" id="RAL25515.1"/>
    </source>
</evidence>
<dbReference type="OrthoDB" id="5526145at2"/>
<dbReference type="SUPFAM" id="SSF48371">
    <property type="entry name" value="ARM repeat"/>
    <property type="match status" value="1"/>
</dbReference>
<evidence type="ECO:0000313" key="3">
    <source>
        <dbReference type="Proteomes" id="UP000249169"/>
    </source>
</evidence>
<evidence type="ECO:0008006" key="4">
    <source>
        <dbReference type="Google" id="ProtNLM"/>
    </source>
</evidence>
<dbReference type="SMART" id="SM00567">
    <property type="entry name" value="EZ_HEAT"/>
    <property type="match status" value="3"/>
</dbReference>
<dbReference type="EMBL" id="QHKO01000001">
    <property type="protein sequence ID" value="RAL25515.1"/>
    <property type="molecule type" value="Genomic_DNA"/>
</dbReference>
<evidence type="ECO:0000256" key="1">
    <source>
        <dbReference type="SAM" id="MobiDB-lite"/>
    </source>
</evidence>
<comment type="caution">
    <text evidence="2">The sequence shown here is derived from an EMBL/GenBank/DDBJ whole genome shotgun (WGS) entry which is preliminary data.</text>
</comment>
<dbReference type="AlphaFoldDB" id="A0A328CAL0"/>
<gene>
    <name evidence="2" type="ORF">DL240_04710</name>
</gene>
<name>A0A328CAL0_9DELT</name>
<dbReference type="RefSeq" id="WP_111728687.1">
    <property type="nucleotide sequence ID" value="NZ_QHKO01000001.1"/>
</dbReference>
<dbReference type="Proteomes" id="UP000249169">
    <property type="component" value="Unassembled WGS sequence"/>
</dbReference>
<keyword evidence="3" id="KW-1185">Reference proteome</keyword>
<proteinExistence type="predicted"/>
<accession>A0A328CAL0</accession>